<dbReference type="InterPro" id="IPR036736">
    <property type="entry name" value="ACP-like_sf"/>
</dbReference>
<dbReference type="SUPFAM" id="SSF47336">
    <property type="entry name" value="ACP-like"/>
    <property type="match status" value="1"/>
</dbReference>
<dbReference type="FunFam" id="3.40.47.10:FF:000019">
    <property type="entry name" value="Polyketide synthase type I"/>
    <property type="match status" value="1"/>
</dbReference>
<dbReference type="Pfam" id="PF16197">
    <property type="entry name" value="KAsynt_C_assoc"/>
    <property type="match status" value="1"/>
</dbReference>
<dbReference type="PANTHER" id="PTHR43775">
    <property type="entry name" value="FATTY ACID SYNTHASE"/>
    <property type="match status" value="1"/>
</dbReference>
<dbReference type="InterPro" id="IPR018201">
    <property type="entry name" value="Ketoacyl_synth_AS"/>
</dbReference>
<evidence type="ECO:0000313" key="15">
    <source>
        <dbReference type="Proteomes" id="UP000297948"/>
    </source>
</evidence>
<dbReference type="GO" id="GO:0033068">
    <property type="term" value="P:macrolide biosynthetic process"/>
    <property type="evidence" value="ECO:0007669"/>
    <property type="project" value="UniProtKB-ARBA"/>
</dbReference>
<dbReference type="InterPro" id="IPR013968">
    <property type="entry name" value="PKS_KR"/>
</dbReference>
<dbReference type="CDD" id="cd08956">
    <property type="entry name" value="KR_3_FAS_SDR_x"/>
    <property type="match status" value="1"/>
</dbReference>
<dbReference type="FunFam" id="1.10.1200.10:FF:000007">
    <property type="entry name" value="Probable polyketide synthase pks17"/>
    <property type="match status" value="1"/>
</dbReference>
<dbReference type="InterPro" id="IPR049900">
    <property type="entry name" value="PKS_mFAS_DH"/>
</dbReference>
<dbReference type="InterPro" id="IPR009081">
    <property type="entry name" value="PP-bd_ACP"/>
</dbReference>
<feature type="region of interest" description="N-terminal hotdog fold" evidence="9">
    <location>
        <begin position="844"/>
        <end position="973"/>
    </location>
</feature>
<dbReference type="Pfam" id="PF22953">
    <property type="entry name" value="SpnB_Rossmann"/>
    <property type="match status" value="1"/>
</dbReference>
<dbReference type="PROSITE" id="PS50075">
    <property type="entry name" value="CARRIER"/>
    <property type="match status" value="1"/>
</dbReference>
<dbReference type="RefSeq" id="WP_135340796.1">
    <property type="nucleotide sequence ID" value="NZ_JBHLTX010000004.1"/>
</dbReference>
<dbReference type="Pfam" id="PF21089">
    <property type="entry name" value="PKS_DH_N"/>
    <property type="match status" value="1"/>
</dbReference>
<dbReference type="SUPFAM" id="SSF51735">
    <property type="entry name" value="NAD(P)-binding Rossmann-fold domains"/>
    <property type="match status" value="2"/>
</dbReference>
<dbReference type="InterPro" id="IPR057326">
    <property type="entry name" value="KR_dom"/>
</dbReference>
<dbReference type="InterPro" id="IPR020807">
    <property type="entry name" value="PKS_DH"/>
</dbReference>
<dbReference type="InterPro" id="IPR020841">
    <property type="entry name" value="PKS_Beta-ketoAc_synthase_dom"/>
</dbReference>
<dbReference type="InterPro" id="IPR032821">
    <property type="entry name" value="PKS_assoc"/>
</dbReference>
<dbReference type="Pfam" id="PF08659">
    <property type="entry name" value="KR"/>
    <property type="match status" value="1"/>
</dbReference>
<feature type="compositionally biased region" description="Basic and acidic residues" evidence="10">
    <location>
        <begin position="463"/>
        <end position="476"/>
    </location>
</feature>
<dbReference type="Gene3D" id="3.10.129.110">
    <property type="entry name" value="Polyketide synthase dehydratase"/>
    <property type="match status" value="1"/>
</dbReference>
<keyword evidence="8" id="KW-0012">Acyltransferase</keyword>
<feature type="region of interest" description="Disordered" evidence="10">
    <location>
        <begin position="1316"/>
        <end position="1338"/>
    </location>
</feature>
<evidence type="ECO:0000256" key="10">
    <source>
        <dbReference type="SAM" id="MobiDB-lite"/>
    </source>
</evidence>
<dbReference type="InterPro" id="IPR014043">
    <property type="entry name" value="Acyl_transferase_dom"/>
</dbReference>
<dbReference type="SMART" id="SM00822">
    <property type="entry name" value="PKS_KR"/>
    <property type="match status" value="1"/>
</dbReference>
<evidence type="ECO:0000256" key="6">
    <source>
        <dbReference type="ARBA" id="ARBA00023194"/>
    </source>
</evidence>
<proteinExistence type="predicted"/>
<feature type="active site" description="Proton acceptor; for dehydratase activity" evidence="9">
    <location>
        <position position="876"/>
    </location>
</feature>
<dbReference type="Gene3D" id="1.10.1200.10">
    <property type="entry name" value="ACP-like"/>
    <property type="match status" value="1"/>
</dbReference>
<dbReference type="PROSITE" id="PS00606">
    <property type="entry name" value="KS3_1"/>
    <property type="match status" value="1"/>
</dbReference>
<protein>
    <submittedName>
        <fullName evidence="14">SDR family NAD(P)-dependent oxidoreductase</fullName>
    </submittedName>
</protein>
<accession>A0A4Z0GUW1</accession>
<dbReference type="InterPro" id="IPR016039">
    <property type="entry name" value="Thiolase-like"/>
</dbReference>
<evidence type="ECO:0000256" key="5">
    <source>
        <dbReference type="ARBA" id="ARBA00022679"/>
    </source>
</evidence>
<evidence type="ECO:0000259" key="13">
    <source>
        <dbReference type="PROSITE" id="PS52019"/>
    </source>
</evidence>
<keyword evidence="7" id="KW-0511">Multifunctional enzyme</keyword>
<evidence type="ECO:0000256" key="2">
    <source>
        <dbReference type="ARBA" id="ARBA00004792"/>
    </source>
</evidence>
<dbReference type="GO" id="GO:0004315">
    <property type="term" value="F:3-oxoacyl-[acyl-carrier-protein] synthase activity"/>
    <property type="evidence" value="ECO:0007669"/>
    <property type="project" value="InterPro"/>
</dbReference>
<dbReference type="PROSITE" id="PS52019">
    <property type="entry name" value="PKS_MFAS_DH"/>
    <property type="match status" value="1"/>
</dbReference>
<gene>
    <name evidence="14" type="ORF">E4099_21785</name>
</gene>
<keyword evidence="15" id="KW-1185">Reference proteome</keyword>
<dbReference type="OrthoDB" id="3882408at2"/>
<dbReference type="InterPro" id="IPR020806">
    <property type="entry name" value="PKS_PP-bd"/>
</dbReference>
<dbReference type="InterPro" id="IPR050091">
    <property type="entry name" value="PKS_NRPS_Biosynth_Enz"/>
</dbReference>
<dbReference type="GO" id="GO:0004312">
    <property type="term" value="F:fatty acid synthase activity"/>
    <property type="evidence" value="ECO:0007669"/>
    <property type="project" value="TreeGrafter"/>
</dbReference>
<dbReference type="EMBL" id="SRID01000236">
    <property type="protein sequence ID" value="TGB00586.1"/>
    <property type="molecule type" value="Genomic_DNA"/>
</dbReference>
<evidence type="ECO:0000256" key="4">
    <source>
        <dbReference type="ARBA" id="ARBA00022553"/>
    </source>
</evidence>
<comment type="caution">
    <text evidence="14">The sequence shown here is derived from an EMBL/GenBank/DDBJ whole genome shotgun (WGS) entry which is preliminary data.</text>
</comment>
<evidence type="ECO:0000256" key="3">
    <source>
        <dbReference type="ARBA" id="ARBA00022450"/>
    </source>
</evidence>
<dbReference type="Pfam" id="PF00698">
    <property type="entry name" value="Acyl_transf_1"/>
    <property type="match status" value="1"/>
</dbReference>
<dbReference type="Pfam" id="PF08990">
    <property type="entry name" value="Docking"/>
    <property type="match status" value="1"/>
</dbReference>
<feature type="domain" description="PKS/mFAS DH" evidence="13">
    <location>
        <begin position="844"/>
        <end position="1124"/>
    </location>
</feature>
<dbReference type="Gene3D" id="3.40.50.720">
    <property type="entry name" value="NAD(P)-binding Rossmann-like Domain"/>
    <property type="match status" value="1"/>
</dbReference>
<dbReference type="InterPro" id="IPR055123">
    <property type="entry name" value="SpnB-like_Rossmann"/>
</dbReference>
<feature type="region of interest" description="C-terminal hotdog fold" evidence="9">
    <location>
        <begin position="985"/>
        <end position="1124"/>
    </location>
</feature>
<dbReference type="InterPro" id="IPR014031">
    <property type="entry name" value="Ketoacyl_synth_C"/>
</dbReference>
<feature type="active site" description="Proton donor; for dehydratase activity" evidence="9">
    <location>
        <position position="1047"/>
    </location>
</feature>
<comment type="cofactor">
    <cofactor evidence="1">
        <name>pantetheine 4'-phosphate</name>
        <dbReference type="ChEBI" id="CHEBI:47942"/>
    </cofactor>
</comment>
<feature type="region of interest" description="Disordered" evidence="10">
    <location>
        <begin position="1587"/>
        <end position="1612"/>
    </location>
</feature>
<feature type="domain" description="Carrier" evidence="11">
    <location>
        <begin position="1631"/>
        <end position="1706"/>
    </location>
</feature>
<dbReference type="GO" id="GO:0006633">
    <property type="term" value="P:fatty acid biosynthetic process"/>
    <property type="evidence" value="ECO:0007669"/>
    <property type="project" value="InterPro"/>
</dbReference>
<evidence type="ECO:0000256" key="9">
    <source>
        <dbReference type="PROSITE-ProRule" id="PRU01363"/>
    </source>
</evidence>
<dbReference type="Pfam" id="PF00109">
    <property type="entry name" value="ketoacyl-synt"/>
    <property type="match status" value="1"/>
</dbReference>
<dbReference type="InterPro" id="IPR015083">
    <property type="entry name" value="NorB/c/GfsB-D-like_docking"/>
</dbReference>
<dbReference type="Gene3D" id="3.40.47.10">
    <property type="match status" value="1"/>
</dbReference>
<dbReference type="SMART" id="SM00825">
    <property type="entry name" value="PKS_KS"/>
    <property type="match status" value="1"/>
</dbReference>
<dbReference type="PROSITE" id="PS52004">
    <property type="entry name" value="KS3_2"/>
    <property type="match status" value="1"/>
</dbReference>
<name>A0A4Z0GUW1_9ACTN</name>
<dbReference type="SMART" id="SM01294">
    <property type="entry name" value="PKS_PP_betabranch"/>
    <property type="match status" value="1"/>
</dbReference>
<dbReference type="SMART" id="SM00823">
    <property type="entry name" value="PKS_PP"/>
    <property type="match status" value="1"/>
</dbReference>
<feature type="domain" description="Ketosynthase family 3 (KS3)" evidence="12">
    <location>
        <begin position="33"/>
        <end position="458"/>
    </location>
</feature>
<dbReference type="InterPro" id="IPR049551">
    <property type="entry name" value="PKS_DH_C"/>
</dbReference>
<evidence type="ECO:0000313" key="14">
    <source>
        <dbReference type="EMBL" id="TGB00586.1"/>
    </source>
</evidence>
<dbReference type="SUPFAM" id="SSF53901">
    <property type="entry name" value="Thiolase-like"/>
    <property type="match status" value="1"/>
</dbReference>
<dbReference type="PANTHER" id="PTHR43775:SF51">
    <property type="entry name" value="INACTIVE PHENOLPHTHIOCEROL SYNTHESIS POLYKETIDE SYNTHASE TYPE I PKS1-RELATED"/>
    <property type="match status" value="1"/>
</dbReference>
<evidence type="ECO:0000259" key="12">
    <source>
        <dbReference type="PROSITE" id="PS52004"/>
    </source>
</evidence>
<dbReference type="SMART" id="SM00826">
    <property type="entry name" value="PKS_DH"/>
    <property type="match status" value="1"/>
</dbReference>
<dbReference type="InterPro" id="IPR014030">
    <property type="entry name" value="Ketoacyl_synth_N"/>
</dbReference>
<dbReference type="InterPro" id="IPR036291">
    <property type="entry name" value="NAD(P)-bd_dom_sf"/>
</dbReference>
<dbReference type="InterPro" id="IPR042104">
    <property type="entry name" value="PKS_dehydratase_sf"/>
</dbReference>
<evidence type="ECO:0000256" key="7">
    <source>
        <dbReference type="ARBA" id="ARBA00023268"/>
    </source>
</evidence>
<dbReference type="Pfam" id="PF00550">
    <property type="entry name" value="PP-binding"/>
    <property type="match status" value="1"/>
</dbReference>
<dbReference type="Proteomes" id="UP000297948">
    <property type="component" value="Unassembled WGS sequence"/>
</dbReference>
<evidence type="ECO:0000256" key="8">
    <source>
        <dbReference type="ARBA" id="ARBA00023315"/>
    </source>
</evidence>
<keyword evidence="4" id="KW-0597">Phosphoprotein</keyword>
<reference evidence="14 15" key="1">
    <citation type="submission" date="2019-03" db="EMBL/GenBank/DDBJ databases">
        <authorList>
            <person name="Gonzalez-Pimentel J.L."/>
        </authorList>
    </citation>
    <scope>NUCLEOTIDE SEQUENCE [LARGE SCALE GENOMIC DNA]</scope>
    <source>
        <strain evidence="14 15">JCM 31289</strain>
    </source>
</reference>
<feature type="region of interest" description="Disordered" evidence="10">
    <location>
        <begin position="458"/>
        <end position="484"/>
    </location>
</feature>
<dbReference type="Pfam" id="PF02801">
    <property type="entry name" value="Ketoacyl-synt_C"/>
    <property type="match status" value="1"/>
</dbReference>
<dbReference type="GO" id="GO:0031177">
    <property type="term" value="F:phosphopantetheine binding"/>
    <property type="evidence" value="ECO:0007669"/>
    <property type="project" value="InterPro"/>
</dbReference>
<dbReference type="InterPro" id="IPR016035">
    <property type="entry name" value="Acyl_Trfase/lysoPLipase"/>
</dbReference>
<dbReference type="SUPFAM" id="SSF52151">
    <property type="entry name" value="FabD/lysophospholipase-like"/>
    <property type="match status" value="1"/>
</dbReference>
<keyword evidence="5" id="KW-0808">Transferase</keyword>
<dbReference type="InterPro" id="IPR001227">
    <property type="entry name" value="Ac_transferase_dom_sf"/>
</dbReference>
<dbReference type="InterPro" id="IPR049552">
    <property type="entry name" value="PKS_DH_N"/>
</dbReference>
<organism evidence="14 15">
    <name type="scientific">Streptomyces palmae</name>
    <dbReference type="NCBI Taxonomy" id="1701085"/>
    <lineage>
        <taxon>Bacteria</taxon>
        <taxon>Bacillati</taxon>
        <taxon>Actinomycetota</taxon>
        <taxon>Actinomycetes</taxon>
        <taxon>Kitasatosporales</taxon>
        <taxon>Streptomycetaceae</taxon>
        <taxon>Streptomyces</taxon>
    </lineage>
</organism>
<sequence>MTSDDKVLDSLKRLTVDLRRTRQRLQEVESASREPIAIVGMACRYPGEVDTPEDLWRLLADGRDAISALPTNRGWDEDLYHPDPARPGRVSVREGGFLHDADRFDAEFFGIGAREALAMEPQQRLLLETSWEACERAGIDPESLRASTTGVFAGLIGQDYAARLRHAPHELEGYLGNGGTGSVASGRVAYALGLEGPAITVDTACSSSLVALHLACRSLRQGECTMALAGGVTVMASPLALVEFSRQRGLSGSARCMAFAEQADGTALGEGAGMLLLERLTDARRNGHRILAVIRGSAVNQDGASSGLTAPSGPAQQRVIRQALADAGLTAGEVDAVEAHGTGTTLGDPIEAQALLATYGQDRPAERPLRLGSVKSNIGHTQAAAGVAGVIKMVLALRNQTLPRTLHIDAPTSRVDWTAGQVSLLTEETAWPSGGRPRRAGVSSFGVSGTNAHLILEEAPPPAEREPEPEPERAPADRTAPGGRLPWVLSARTESALREQAARLHAQLTARPEQTPVEVGAALARTRTAFAHRAVLLGTEREDLLSALASIAAGDPAPGIHRGLARTPGRTVFVFPGQTAGWRDAAARLLDASPAFAERMARCAEALDTRTDWSLLAVLRGTADADRADIERAAHWAVAVSLAALWQAHGVRPAAVLGHGTGQLAALCTAGALSLAQAAELLTTGATAPPALHPADLPCYSTAADGPVDTTGLDPVHWCAEPAGADIEQAAMSLLERGHTVFVEIGTTPIAADRISAAAHRQGAGTALSVPTARPDGEPLDRIREALAHLHVHGVPVDWSAAFPDTGRPPVELPTYPFQRRRYWLDNPAGTGDVTAAGLQAADHPLLGAAIALPDGDGLLYTGLLSPRTHPWLAEHTVAGRALLPGTAFLELALWAGARTGCGRLEDLTLHTPLVLPGPGERTEGVRIRLALAAPDAAGRRGVTLESQPATADGPAPWTRHATGTLTPATAAQDFDLVAWPPQDAEPVDVAGLRRRAAARGFGYGPAFQGLRTVWRRGAEVFAEVAADPAATQQSGGRFTVHPALLDAAVQALAATTPDSPDDTRMPFSWHGVTLRPAGTPALRVRLAPAGEDAVTVQLADAAGAPVARVERLLLRQAPAQQAAAGALFRTVWRPVPGAAPFGGPIALLGAPDGAAGPTVTVHRDLAALTTALAAGAEPPEAVLAPVATEPQDAPAAVRAATGAALALLHTWLRDPRLAAVRLVIATRGAAAAAPGEVPDPAGAAVWGLLRSAQAEHPDRFTLLDLDPRGPEPAEALAAGPAGPLGLALSAALTGGEPQLAVRQGGLLAPRLAPVETGDLASPDGGTEAPQPVGTAPDPNGTVLITGGTGTLGALVARHLADRGARRLLLVSRRGEQAPGAAELTADLTGRGATVTVAACDIADREALAAVLDAIPAEHPLTAVVHTAGVAEDGLLAAMDPERIDTVLRPKADAAWHLHQLTERHPVAEFVLFSSAAGTLGSAGQANYAAANAFLDALARHRRAQGLPGLSLAWGLWEERSALTGALDAADLARIGRSGVLPLPTDQALALFEAARAGGEPHVVPVRLDTAALRERAGGQRLPALLSELAGRTPGPRQDTAPGEHPGPAEAADTATMGHRLAAMPPAERYRVLLDLVRTHGAAVLGQTDPPRIDPDKGFLDLGFDSLSDLELRDRLQEITGLDLAATLIFDHPTATALAEHLDEQYATEGALEVGPALAELDRLETFLTPFEADQDARTAISLRLKDLLARWGAESGGTEPADPAPTDLASATDDELFEVLEGLRAGDSGGTSPHPHHPHGH</sequence>
<dbReference type="Gene3D" id="3.40.366.10">
    <property type="entry name" value="Malonyl-Coenzyme A Acyl Carrier Protein, domain 2"/>
    <property type="match status" value="1"/>
</dbReference>
<keyword evidence="3" id="KW-0596">Phosphopantetheine</keyword>
<dbReference type="CDD" id="cd00833">
    <property type="entry name" value="PKS"/>
    <property type="match status" value="1"/>
</dbReference>
<feature type="compositionally biased region" description="Low complexity" evidence="10">
    <location>
        <begin position="1601"/>
        <end position="1612"/>
    </location>
</feature>
<dbReference type="SMART" id="SM00827">
    <property type="entry name" value="PKS_AT"/>
    <property type="match status" value="1"/>
</dbReference>
<evidence type="ECO:0000256" key="1">
    <source>
        <dbReference type="ARBA" id="ARBA00001957"/>
    </source>
</evidence>
<keyword evidence="6" id="KW-0045">Antibiotic biosynthesis</keyword>
<dbReference type="Pfam" id="PF14765">
    <property type="entry name" value="PS-DH"/>
    <property type="match status" value="1"/>
</dbReference>
<comment type="pathway">
    <text evidence="2">Antibiotic biosynthesis.</text>
</comment>
<evidence type="ECO:0000259" key="11">
    <source>
        <dbReference type="PROSITE" id="PS50075"/>
    </source>
</evidence>